<dbReference type="PANTHER" id="PTHR36681:SF3">
    <property type="entry name" value="NUCLEAR GTPASE, GERMINAL CENTER-ASSOCIATED, TANDEM DUPLICATE 3"/>
    <property type="match status" value="1"/>
</dbReference>
<comment type="caution">
    <text evidence="4">The sequence shown here is derived from an EMBL/GenBank/DDBJ whole genome shotgun (WGS) entry which is preliminary data.</text>
</comment>
<sequence>MARANHDSHRTKRRKTGKTDALKTETSSDDDTQSSCSREESKPTKAMQQIEAHINDIKHGQAYIKLKLHPVLTADLERVGSLDLSKECRILVIGQTGAGKSRSITALLDEDRLLPTGGNGQACTAAPIEVHYNDNDDWAYIAEYKYMTCAELREDFDIVQSAFSDDGVDKEADAGPITRFKTLYPDLTDHQLKTITFEDVLASNEVREKLGESPRKRYNNKAQFYAELSQTAATTTNGSSTWALLDMVRLYVKHPLLENGLVLVDVPGVGDDNATRNERATKYIQDCSAVCIMAECIRATSNSTFRGLIKRALRQVQFSDRLACTVLVCTKADDVDLKEVNLSLNPDGVEELTTQIHEAKEYRKELRARTEVERTKLEIKTATAGQCARDTPRWKTKRTRALKNGKTMIDPPKPPLYSTPMMSQKTNEYYNTDDIDVVLEQIQHAKKELDTEVQKLQKLLPDLEAEARGLDTDVKRMTFEWNRRTVRTRAEHIRLHQRAAYIKEVQAHDAEALKAAHDVSAEFASQSSVNHDYATMQSQVPVFVISAKAYQGHLGFSEGKTAMEVFESKNDTEIPALQSHLSSIAMAARSDHLTNVHLKVDTILATLAQTLKESTETQAGDLVDAKIAIDEFLTILSEKPAAFEHCATVALRSIRSAYKSQFTDMMARIQGNIIQKALAGMSRFAATPDKSIPAKTKGLYYPEYKAAVRKKGQHNGSRVAINFNRTVADAFRYSIETLLKRLFTTENKSAGAAERSAKDRLNKCHDEMKDVFNELHTDFKVRAVEAHLPQYTITSLERQLVRRKRELEAMMEALKGKIGKVYGDASVPLMTDVMRAWNETYLRAAAVKGTGARDDLIEILGKSVENGDVVSDVLERLSEKMRQQTDEVMLEFKGEVGLMARSMVVDYEQAVRTGREWEESVGDSDAIEDCRRALPALDCGDGGGENGEVMVKVEMEAESE</sequence>
<dbReference type="PANTHER" id="PTHR36681">
    <property type="entry name" value="NUCLEAR GTPASE, GERMINAL CENTER-ASSOCIATED, TANDEM DUPLICATE 3"/>
    <property type="match status" value="1"/>
</dbReference>
<proteinExistence type="predicted"/>
<evidence type="ECO:0000256" key="1">
    <source>
        <dbReference type="SAM" id="Coils"/>
    </source>
</evidence>
<dbReference type="EMBL" id="JAVRRG010000001">
    <property type="protein sequence ID" value="KAK5102450.1"/>
    <property type="molecule type" value="Genomic_DNA"/>
</dbReference>
<feature type="coiled-coil region" evidence="1">
    <location>
        <begin position="439"/>
        <end position="473"/>
    </location>
</feature>
<dbReference type="Pfam" id="PF00350">
    <property type="entry name" value="Dynamin_N"/>
    <property type="match status" value="1"/>
</dbReference>
<accession>A0ABR0KR40</accession>
<keyword evidence="5" id="KW-1185">Reference proteome</keyword>
<organism evidence="4 5">
    <name type="scientific">Lithohypha guttulata</name>
    <dbReference type="NCBI Taxonomy" id="1690604"/>
    <lineage>
        <taxon>Eukaryota</taxon>
        <taxon>Fungi</taxon>
        <taxon>Dikarya</taxon>
        <taxon>Ascomycota</taxon>
        <taxon>Pezizomycotina</taxon>
        <taxon>Eurotiomycetes</taxon>
        <taxon>Chaetothyriomycetidae</taxon>
        <taxon>Chaetothyriales</taxon>
        <taxon>Trichomeriaceae</taxon>
        <taxon>Lithohypha</taxon>
    </lineage>
</organism>
<protein>
    <recommendedName>
        <fullName evidence="3">Dynamin N-terminal domain-containing protein</fullName>
    </recommendedName>
</protein>
<keyword evidence="1" id="KW-0175">Coiled coil</keyword>
<dbReference type="CDD" id="cd00882">
    <property type="entry name" value="Ras_like_GTPase"/>
    <property type="match status" value="1"/>
</dbReference>
<evidence type="ECO:0000313" key="4">
    <source>
        <dbReference type="EMBL" id="KAK5102450.1"/>
    </source>
</evidence>
<dbReference type="InterPro" id="IPR045063">
    <property type="entry name" value="Dynamin_N"/>
</dbReference>
<dbReference type="SUPFAM" id="SSF52540">
    <property type="entry name" value="P-loop containing nucleoside triphosphate hydrolases"/>
    <property type="match status" value="1"/>
</dbReference>
<evidence type="ECO:0000259" key="3">
    <source>
        <dbReference type="Pfam" id="PF00350"/>
    </source>
</evidence>
<dbReference type="InterPro" id="IPR027417">
    <property type="entry name" value="P-loop_NTPase"/>
</dbReference>
<reference evidence="4 5" key="1">
    <citation type="submission" date="2023-08" db="EMBL/GenBank/DDBJ databases">
        <title>Black Yeasts Isolated from many extreme environments.</title>
        <authorList>
            <person name="Coleine C."/>
            <person name="Stajich J.E."/>
            <person name="Selbmann L."/>
        </authorList>
    </citation>
    <scope>NUCLEOTIDE SEQUENCE [LARGE SCALE GENOMIC DNA]</scope>
    <source>
        <strain evidence="4 5">CCFEE 5885</strain>
    </source>
</reference>
<dbReference type="Proteomes" id="UP001345013">
    <property type="component" value="Unassembled WGS sequence"/>
</dbReference>
<gene>
    <name evidence="4" type="ORF">LTR24_000009</name>
</gene>
<dbReference type="Gene3D" id="3.40.50.300">
    <property type="entry name" value="P-loop containing nucleotide triphosphate hydrolases"/>
    <property type="match status" value="1"/>
</dbReference>
<feature type="region of interest" description="Disordered" evidence="2">
    <location>
        <begin position="1"/>
        <end position="47"/>
    </location>
</feature>
<name>A0ABR0KR40_9EURO</name>
<evidence type="ECO:0000256" key="2">
    <source>
        <dbReference type="SAM" id="MobiDB-lite"/>
    </source>
</evidence>
<evidence type="ECO:0000313" key="5">
    <source>
        <dbReference type="Proteomes" id="UP001345013"/>
    </source>
</evidence>
<feature type="domain" description="Dynamin N-terminal" evidence="3">
    <location>
        <begin position="90"/>
        <end position="331"/>
    </location>
</feature>